<dbReference type="Proteomes" id="UP000606044">
    <property type="component" value="Unassembled WGS sequence"/>
</dbReference>
<dbReference type="AlphaFoldDB" id="A0A917BSG0"/>
<name>A0A917BSG0_9HYPH</name>
<accession>A0A917BSG0</accession>
<feature type="transmembrane region" description="Helical" evidence="1">
    <location>
        <begin position="52"/>
        <end position="72"/>
    </location>
</feature>
<keyword evidence="1" id="KW-1133">Transmembrane helix</keyword>
<organism evidence="2 3">
    <name type="scientific">Azorhizobium oxalatiphilum</name>
    <dbReference type="NCBI Taxonomy" id="980631"/>
    <lineage>
        <taxon>Bacteria</taxon>
        <taxon>Pseudomonadati</taxon>
        <taxon>Pseudomonadota</taxon>
        <taxon>Alphaproteobacteria</taxon>
        <taxon>Hyphomicrobiales</taxon>
        <taxon>Xanthobacteraceae</taxon>
        <taxon>Azorhizobium</taxon>
    </lineage>
</organism>
<feature type="transmembrane region" description="Helical" evidence="1">
    <location>
        <begin position="137"/>
        <end position="155"/>
    </location>
</feature>
<proteinExistence type="predicted"/>
<dbReference type="EMBL" id="BMCT01000001">
    <property type="protein sequence ID" value="GGF54281.1"/>
    <property type="molecule type" value="Genomic_DNA"/>
</dbReference>
<feature type="transmembrane region" description="Helical" evidence="1">
    <location>
        <begin position="294"/>
        <end position="315"/>
    </location>
</feature>
<feature type="transmembrane region" description="Helical" evidence="1">
    <location>
        <begin position="372"/>
        <end position="393"/>
    </location>
</feature>
<feature type="transmembrane region" description="Helical" evidence="1">
    <location>
        <begin position="222"/>
        <end position="240"/>
    </location>
</feature>
<evidence type="ECO:0000313" key="3">
    <source>
        <dbReference type="Proteomes" id="UP000606044"/>
    </source>
</evidence>
<feature type="transmembrane region" description="Helical" evidence="1">
    <location>
        <begin position="167"/>
        <end position="187"/>
    </location>
</feature>
<keyword evidence="1" id="KW-0472">Membrane</keyword>
<dbReference type="RefSeq" id="WP_188576325.1">
    <property type="nucleotide sequence ID" value="NZ_BMCT01000001.1"/>
</dbReference>
<evidence type="ECO:0000256" key="1">
    <source>
        <dbReference type="SAM" id="Phobius"/>
    </source>
</evidence>
<sequence>MQPSLIGLAVCGGLLLTGWMLGAPLIVGLILSLAFGSTAVATLGAVGGSSPLIYMVFAVVLVGSLLLRRHLWEELCTLFTRHPVAWFPLGLAVYAVAGAMLMPRLFAGRTGAFVSDREQGLIVEVPLQAVAGNITQTAYFCLGIFTFMALGIALAKPGLLKAVRNGFFAWTTVIVVTGFADLGSKFVGAGDIFLPIRTATFAMLTDTEHGGFFRIAGLYSEASAFGGSALAALAFSFLYWTRTGSRFAAILSLGLLTLIALSTSTTAYAGLTCLTLVAGLAVVGDLARGRIARPYLLLGGLVVVGITVVLAVLVWDKNALQAFEQLFKTTILDKSNSASGVERAFWNQRSLQSVLDTSGLGIGLGSSRSSNWVIAVLSQLGIVGTLLMGRIVLALMWAGNRAAWDASDRDTIALHDAVRAAAATSLLTSTIAGGAADPGLLFFVALATVLACRDVLTAAPAPAHGLPAVGARPVVLT</sequence>
<reference evidence="2" key="2">
    <citation type="submission" date="2020-09" db="EMBL/GenBank/DDBJ databases">
        <authorList>
            <person name="Sun Q."/>
            <person name="Sedlacek I."/>
        </authorList>
    </citation>
    <scope>NUCLEOTIDE SEQUENCE</scope>
    <source>
        <strain evidence="2">CCM 7897</strain>
    </source>
</reference>
<feature type="transmembrane region" description="Helical" evidence="1">
    <location>
        <begin position="84"/>
        <end position="106"/>
    </location>
</feature>
<keyword evidence="3" id="KW-1185">Reference proteome</keyword>
<reference evidence="2" key="1">
    <citation type="journal article" date="2014" name="Int. J. Syst. Evol. Microbiol.">
        <title>Complete genome sequence of Corynebacterium casei LMG S-19264T (=DSM 44701T), isolated from a smear-ripened cheese.</title>
        <authorList>
            <consortium name="US DOE Joint Genome Institute (JGI-PGF)"/>
            <person name="Walter F."/>
            <person name="Albersmeier A."/>
            <person name="Kalinowski J."/>
            <person name="Ruckert C."/>
        </authorList>
    </citation>
    <scope>NUCLEOTIDE SEQUENCE</scope>
    <source>
        <strain evidence="2">CCM 7897</strain>
    </source>
</reference>
<feature type="transmembrane region" description="Helical" evidence="1">
    <location>
        <begin position="269"/>
        <end position="287"/>
    </location>
</feature>
<feature type="transmembrane region" description="Helical" evidence="1">
    <location>
        <begin position="247"/>
        <end position="263"/>
    </location>
</feature>
<gene>
    <name evidence="2" type="ORF">GCM10007301_12230</name>
</gene>
<comment type="caution">
    <text evidence="2">The sequence shown here is derived from an EMBL/GenBank/DDBJ whole genome shotgun (WGS) entry which is preliminary data.</text>
</comment>
<protein>
    <submittedName>
        <fullName evidence="2">Uncharacterized protein</fullName>
    </submittedName>
</protein>
<evidence type="ECO:0000313" key="2">
    <source>
        <dbReference type="EMBL" id="GGF54281.1"/>
    </source>
</evidence>
<keyword evidence="1" id="KW-0812">Transmembrane</keyword>